<dbReference type="InterPro" id="IPR011009">
    <property type="entry name" value="Kinase-like_dom_sf"/>
</dbReference>
<evidence type="ECO:0000313" key="2">
    <source>
        <dbReference type="EMBL" id="MBB4631631.1"/>
    </source>
</evidence>
<keyword evidence="2" id="KW-0808">Transferase</keyword>
<dbReference type="InterPro" id="IPR002575">
    <property type="entry name" value="Aminoglycoside_PTrfase"/>
</dbReference>
<dbReference type="PANTHER" id="PTHR21310:SF57">
    <property type="entry name" value="BLR2944 PROTEIN"/>
    <property type="match status" value="1"/>
</dbReference>
<dbReference type="InterPro" id="IPR041726">
    <property type="entry name" value="ACAD10_11_N"/>
</dbReference>
<dbReference type="GO" id="GO:0016301">
    <property type="term" value="F:kinase activity"/>
    <property type="evidence" value="ECO:0007669"/>
    <property type="project" value="UniProtKB-KW"/>
</dbReference>
<feature type="domain" description="Aminoglycoside phosphotransferase" evidence="1">
    <location>
        <begin position="107"/>
        <end position="312"/>
    </location>
</feature>
<dbReference type="Gene3D" id="3.30.200.20">
    <property type="entry name" value="Phosphorylase Kinase, domain 1"/>
    <property type="match status" value="1"/>
</dbReference>
<keyword evidence="3" id="KW-1185">Reference proteome</keyword>
<dbReference type="CDD" id="cd05154">
    <property type="entry name" value="ACAD10_11_N-like"/>
    <property type="match status" value="1"/>
</dbReference>
<dbReference type="EMBL" id="JACHNZ010000011">
    <property type="protein sequence ID" value="MBB4631631.1"/>
    <property type="molecule type" value="Genomic_DNA"/>
</dbReference>
<proteinExistence type="predicted"/>
<comment type="caution">
    <text evidence="2">The sequence shown here is derived from an EMBL/GenBank/DDBJ whole genome shotgun (WGS) entry which is preliminary data.</text>
</comment>
<dbReference type="Pfam" id="PF01636">
    <property type="entry name" value="APH"/>
    <property type="match status" value="1"/>
</dbReference>
<dbReference type="Proteomes" id="UP000566324">
    <property type="component" value="Unassembled WGS sequence"/>
</dbReference>
<keyword evidence="2" id="KW-0418">Kinase</keyword>
<evidence type="ECO:0000259" key="1">
    <source>
        <dbReference type="Pfam" id="PF01636"/>
    </source>
</evidence>
<evidence type="ECO:0000313" key="3">
    <source>
        <dbReference type="Proteomes" id="UP000566324"/>
    </source>
</evidence>
<protein>
    <submittedName>
        <fullName evidence="2">Aminoglycoside phosphotransferase (APT) family kinase protein</fullName>
    </submittedName>
</protein>
<accession>A0A7W7B072</accession>
<dbReference type="Gene3D" id="3.90.1200.10">
    <property type="match status" value="1"/>
</dbReference>
<organism evidence="2 3">
    <name type="scientific">Sphingosinicella soli</name>
    <dbReference type="NCBI Taxonomy" id="333708"/>
    <lineage>
        <taxon>Bacteria</taxon>
        <taxon>Pseudomonadati</taxon>
        <taxon>Pseudomonadota</taxon>
        <taxon>Alphaproteobacteria</taxon>
        <taxon>Sphingomonadales</taxon>
        <taxon>Sphingosinicellaceae</taxon>
        <taxon>Sphingosinicella</taxon>
    </lineage>
</organism>
<dbReference type="RefSeq" id="WP_184066662.1">
    <property type="nucleotide sequence ID" value="NZ_JACHNZ010000011.1"/>
</dbReference>
<gene>
    <name evidence="2" type="ORF">GGQ98_001243</name>
</gene>
<name>A0A7W7B072_9SPHN</name>
<sequence>MAGLSDSDSRAEPDEAFIARIRAAYPVEAEIDRVLTRKLRGRGGPEYAPVSLDELVDGVAALIRADIGDRFSIRNPRWLAGGASKLQMAFDLDWAGKSGEGPFRTEPMVLRMEPPEAIVETSRLREFEILGVAGDVVPVPPCYWVDAEGGCLPHPALIYGFAAGTTKPAARPSTQVTGIGTNFGPELRQILAEQFVDHLAAIHTIDPARLATLQSFEQAEVGSNASVLRQIAWWRRVWDEDRPEELPLVDVAARWLIANAPPLDHVSLVHGDFRAGNFLFDEESRRITAWLDWELAVLGDRHQDLTWTTGVHFGHYHEDGQTFLASGLLPVEELHRRYKAAAGLSIDPVRLRYYRIFNDFTSCVHMLATAARVARGGKTHQDVVVGWLSMIGNVIAGKLRDSLAEVLR</sequence>
<dbReference type="SUPFAM" id="SSF56112">
    <property type="entry name" value="Protein kinase-like (PK-like)"/>
    <property type="match status" value="1"/>
</dbReference>
<dbReference type="PANTHER" id="PTHR21310">
    <property type="entry name" value="AMINOGLYCOSIDE PHOSPHOTRANSFERASE-RELATED-RELATED"/>
    <property type="match status" value="1"/>
</dbReference>
<reference evidence="2 3" key="1">
    <citation type="submission" date="2020-08" db="EMBL/GenBank/DDBJ databases">
        <title>Genomic Encyclopedia of Type Strains, Phase IV (KMG-IV): sequencing the most valuable type-strain genomes for metagenomic binning, comparative biology and taxonomic classification.</title>
        <authorList>
            <person name="Goeker M."/>
        </authorList>
    </citation>
    <scope>NUCLEOTIDE SEQUENCE [LARGE SCALE GENOMIC DNA]</scope>
    <source>
        <strain evidence="2 3">DSM 17328</strain>
    </source>
</reference>
<dbReference type="AlphaFoldDB" id="A0A7W7B072"/>
<dbReference type="InterPro" id="IPR051678">
    <property type="entry name" value="AGP_Transferase"/>
</dbReference>